<evidence type="ECO:0000313" key="2">
    <source>
        <dbReference type="Proteomes" id="UP001235939"/>
    </source>
</evidence>
<sequence length="122" mass="13726">MASYVFALIGTTPTVVHWLSPSSDSCSFASNKVDAIMGPKWLKVSMGMTKDEAGWMPPQNRPEPKTRTRSKRFIYMFNTLSHLLVASASKEHDSHLRAFLSRLDQFGLRINQATTSVTFLDM</sequence>
<accession>A0ABY6KUG8</accession>
<dbReference type="EMBL" id="CP092870">
    <property type="protein sequence ID" value="UYV71383.1"/>
    <property type="molecule type" value="Genomic_DNA"/>
</dbReference>
<dbReference type="Proteomes" id="UP001235939">
    <property type="component" value="Chromosome 08"/>
</dbReference>
<name>A0ABY6KUG8_9ARAC</name>
<protein>
    <submittedName>
        <fullName evidence="1">Uncharacterized protein</fullName>
    </submittedName>
</protein>
<reference evidence="1 2" key="1">
    <citation type="submission" date="2022-01" db="EMBL/GenBank/DDBJ databases">
        <title>A chromosomal length assembly of Cordylochernes scorpioides.</title>
        <authorList>
            <person name="Zeh D."/>
            <person name="Zeh J."/>
        </authorList>
    </citation>
    <scope>NUCLEOTIDE SEQUENCE [LARGE SCALE GENOMIC DNA]</scope>
    <source>
        <strain evidence="1">IN4F17</strain>
        <tissue evidence="1">Whole Body</tissue>
    </source>
</reference>
<evidence type="ECO:0000313" key="1">
    <source>
        <dbReference type="EMBL" id="UYV71383.1"/>
    </source>
</evidence>
<proteinExistence type="predicted"/>
<organism evidence="1 2">
    <name type="scientific">Cordylochernes scorpioides</name>
    <dbReference type="NCBI Taxonomy" id="51811"/>
    <lineage>
        <taxon>Eukaryota</taxon>
        <taxon>Metazoa</taxon>
        <taxon>Ecdysozoa</taxon>
        <taxon>Arthropoda</taxon>
        <taxon>Chelicerata</taxon>
        <taxon>Arachnida</taxon>
        <taxon>Pseudoscorpiones</taxon>
        <taxon>Cheliferoidea</taxon>
        <taxon>Chernetidae</taxon>
        <taxon>Cordylochernes</taxon>
    </lineage>
</organism>
<keyword evidence="2" id="KW-1185">Reference proteome</keyword>
<gene>
    <name evidence="1" type="ORF">LAZ67_8002884</name>
</gene>